<reference evidence="3 4" key="1">
    <citation type="submission" date="2019-08" db="EMBL/GenBank/DDBJ databases">
        <title>Whole-genome Sequencing of e-waste polymer degrading bacterium Pseudomonas sp. strain PE08.</title>
        <authorList>
            <person name="Kirdat K."/>
            <person name="Debbarma P."/>
            <person name="Narawade N."/>
            <person name="Suyal D."/>
            <person name="Thorat V."/>
            <person name="Shouche Y."/>
            <person name="Goel R."/>
            <person name="Yadav A."/>
        </authorList>
    </citation>
    <scope>NUCLEOTIDE SEQUENCE [LARGE SCALE GENOMIC DNA]</scope>
    <source>
        <strain evidence="3 4">PE08</strain>
    </source>
</reference>
<gene>
    <name evidence="3" type="ORF">FXN65_06840</name>
</gene>
<evidence type="ECO:0000313" key="3">
    <source>
        <dbReference type="EMBL" id="QEY61788.1"/>
    </source>
</evidence>
<evidence type="ECO:0000256" key="1">
    <source>
        <dbReference type="SAM" id="Coils"/>
    </source>
</evidence>
<sequence length="78" mass="8747">MSAMELTWALLGGAILLIALLMLALFWQELRVRYCQEALADMGRRLQELQAANDTLRLENRRLQGAGQHLARPAGTAR</sequence>
<keyword evidence="2" id="KW-1133">Transmembrane helix</keyword>
<feature type="transmembrane region" description="Helical" evidence="2">
    <location>
        <begin position="6"/>
        <end position="27"/>
    </location>
</feature>
<dbReference type="Proteomes" id="UP000327179">
    <property type="component" value="Chromosome"/>
</dbReference>
<keyword evidence="4" id="KW-1185">Reference proteome</keyword>
<organism evidence="3 4">
    <name type="scientific">Metapseudomonas lalkuanensis</name>
    <dbReference type="NCBI Taxonomy" id="2604832"/>
    <lineage>
        <taxon>Bacteria</taxon>
        <taxon>Pseudomonadati</taxon>
        <taxon>Pseudomonadota</taxon>
        <taxon>Gammaproteobacteria</taxon>
        <taxon>Pseudomonadales</taxon>
        <taxon>Pseudomonadaceae</taxon>
        <taxon>Metapseudomonas</taxon>
    </lineage>
</organism>
<proteinExistence type="predicted"/>
<feature type="coiled-coil region" evidence="1">
    <location>
        <begin position="39"/>
        <end position="66"/>
    </location>
</feature>
<name>A0A5J6QGE1_9GAMM</name>
<accession>A0A5J6QGE1</accession>
<dbReference type="EMBL" id="CP043311">
    <property type="protein sequence ID" value="QEY61788.1"/>
    <property type="molecule type" value="Genomic_DNA"/>
</dbReference>
<keyword evidence="2" id="KW-0812">Transmembrane</keyword>
<evidence type="ECO:0000313" key="4">
    <source>
        <dbReference type="Proteomes" id="UP000327179"/>
    </source>
</evidence>
<dbReference type="RefSeq" id="WP_151132332.1">
    <property type="nucleotide sequence ID" value="NZ_CP043311.1"/>
</dbReference>
<keyword evidence="2" id="KW-0472">Membrane</keyword>
<protein>
    <submittedName>
        <fullName evidence="3">Uncharacterized protein</fullName>
    </submittedName>
</protein>
<keyword evidence="1" id="KW-0175">Coiled coil</keyword>
<dbReference type="AlphaFoldDB" id="A0A5J6QGE1"/>
<dbReference type="KEGG" id="plal:FXN65_06840"/>
<evidence type="ECO:0000256" key="2">
    <source>
        <dbReference type="SAM" id="Phobius"/>
    </source>
</evidence>